<evidence type="ECO:0000256" key="1">
    <source>
        <dbReference type="SAM" id="MobiDB-lite"/>
    </source>
</evidence>
<dbReference type="Proteomes" id="UP001207654">
    <property type="component" value="Unassembled WGS sequence"/>
</dbReference>
<reference evidence="3 4" key="1">
    <citation type="submission" date="2022-11" db="EMBL/GenBank/DDBJ databases">
        <title>Minimal conservation of predation-associated metabolite biosynthetic gene clusters underscores biosynthetic potential of Myxococcota including descriptions for ten novel species: Archangium lansinium sp. nov., Myxococcus landrumus sp. nov., Nannocystis bai.</title>
        <authorList>
            <person name="Ahearne A."/>
            <person name="Stevens C."/>
            <person name="Phillips K."/>
        </authorList>
    </citation>
    <scope>NUCLEOTIDE SEQUENCE [LARGE SCALE GENOMIC DNA]</scope>
    <source>
        <strain evidence="3 4">MIWBW</strain>
    </source>
</reference>
<keyword evidence="4" id="KW-1185">Reference proteome</keyword>
<evidence type="ECO:0000259" key="2">
    <source>
        <dbReference type="Pfam" id="PF12151"/>
    </source>
</evidence>
<accession>A0ABT4APK2</accession>
<dbReference type="Pfam" id="PF12151">
    <property type="entry name" value="MVL"/>
    <property type="match status" value="1"/>
</dbReference>
<dbReference type="RefSeq" id="WP_267542132.1">
    <property type="nucleotide sequence ID" value="NZ_JAPNKA010000001.1"/>
</dbReference>
<dbReference type="InterPro" id="IPR021992">
    <property type="entry name" value="MVL"/>
</dbReference>
<feature type="domain" description="Mannan-binding protein" evidence="2">
    <location>
        <begin position="38"/>
        <end position="70"/>
    </location>
</feature>
<organism evidence="3 4">
    <name type="scientific">Archangium lansingense</name>
    <dbReference type="NCBI Taxonomy" id="2995310"/>
    <lineage>
        <taxon>Bacteria</taxon>
        <taxon>Pseudomonadati</taxon>
        <taxon>Myxococcota</taxon>
        <taxon>Myxococcia</taxon>
        <taxon>Myxococcales</taxon>
        <taxon>Cystobacterineae</taxon>
        <taxon>Archangiaceae</taxon>
        <taxon>Archangium</taxon>
    </lineage>
</organism>
<evidence type="ECO:0000313" key="3">
    <source>
        <dbReference type="EMBL" id="MCY1083608.1"/>
    </source>
</evidence>
<feature type="region of interest" description="Disordered" evidence="1">
    <location>
        <begin position="77"/>
        <end position="98"/>
    </location>
</feature>
<proteinExistence type="predicted"/>
<dbReference type="InterPro" id="IPR053754">
    <property type="entry name" value="OligoMan_bind_ChitinaseAct_sf"/>
</dbReference>
<protein>
    <submittedName>
        <fullName evidence="3">Mannan-binding lectin</fullName>
    </submittedName>
</protein>
<gene>
    <name evidence="3" type="ORF">OV287_55130</name>
</gene>
<dbReference type="EMBL" id="JAPNKA010000001">
    <property type="protein sequence ID" value="MCY1083608.1"/>
    <property type="molecule type" value="Genomic_DNA"/>
</dbReference>
<name>A0ABT4APK2_9BACT</name>
<comment type="caution">
    <text evidence="3">The sequence shown here is derived from an EMBL/GenBank/DDBJ whole genome shotgun (WGS) entry which is preliminary data.</text>
</comment>
<sequence length="338" mass="36342">MRRIDGVRLLGVMAWLGTTVGLAGPQNVEAGPLWNREHAAERCPQVCASLGGWTGEWWTTVQGEMSVCQCAGAEPTGEERKEQVVAPTDAGSPPVPESSGELVAIVWGGGKDTTAAYESLAQWEAEKRLLGDLVTFAPGFPKIVSSASVPGLNPGFEIVLLGFCTRDEGRDERAYLKALYPFTYEKPVKGVQAACPTWVERTSKAVKPQQTVKGEGLTLSVVGLARREEPEASDLTSTPVAVRWLSVVARDGAGALLGVYSRKDESSYVGGSRAVGCRTEVKSARKDTVVLERTCNGSSGACDTDPGERWRVTVRWNGKAFIPEEKLLAKWEAKNCAE</sequence>
<dbReference type="Gene3D" id="3.30.1490.230">
    <property type="match status" value="1"/>
</dbReference>
<evidence type="ECO:0000313" key="4">
    <source>
        <dbReference type="Proteomes" id="UP001207654"/>
    </source>
</evidence>